<keyword evidence="3" id="KW-0446">Lipid-binding</keyword>
<dbReference type="PROSITE" id="PS50003">
    <property type="entry name" value="PH_DOMAIN"/>
    <property type="match status" value="1"/>
</dbReference>
<keyword evidence="2" id="KW-0445">Lipid transport</keyword>
<feature type="coiled-coil region" evidence="5">
    <location>
        <begin position="241"/>
        <end position="275"/>
    </location>
</feature>
<dbReference type="PANTHER" id="PTHR10972">
    <property type="entry name" value="OXYSTEROL-BINDING PROTEIN-RELATED"/>
    <property type="match status" value="1"/>
</dbReference>
<evidence type="ECO:0000256" key="2">
    <source>
        <dbReference type="ARBA" id="ARBA00023055"/>
    </source>
</evidence>
<dbReference type="SUPFAM" id="SSF50729">
    <property type="entry name" value="PH domain-like"/>
    <property type="match status" value="1"/>
</dbReference>
<feature type="domain" description="C2H2-type" evidence="8">
    <location>
        <begin position="701"/>
        <end position="729"/>
    </location>
</feature>
<dbReference type="InterPro" id="IPR011993">
    <property type="entry name" value="PH-like_dom_sf"/>
</dbReference>
<dbReference type="Pfam" id="PF00169">
    <property type="entry name" value="PH"/>
    <property type="match status" value="1"/>
</dbReference>
<evidence type="ECO:0000313" key="9">
    <source>
        <dbReference type="Proteomes" id="UP000887560"/>
    </source>
</evidence>
<dbReference type="GO" id="GO:0006869">
    <property type="term" value="P:lipid transport"/>
    <property type="evidence" value="ECO:0007669"/>
    <property type="project" value="UniProtKB-KW"/>
</dbReference>
<protein>
    <submittedName>
        <fullName evidence="10">PH domain-containing protein</fullName>
    </submittedName>
</protein>
<dbReference type="GO" id="GO:0016020">
    <property type="term" value="C:membrane"/>
    <property type="evidence" value="ECO:0007669"/>
    <property type="project" value="TreeGrafter"/>
</dbReference>
<feature type="region of interest" description="Disordered" evidence="6">
    <location>
        <begin position="392"/>
        <end position="431"/>
    </location>
</feature>
<evidence type="ECO:0000256" key="4">
    <source>
        <dbReference type="PROSITE-ProRule" id="PRU00042"/>
    </source>
</evidence>
<dbReference type="PROSITE" id="PS00028">
    <property type="entry name" value="ZINC_FINGER_C2H2_1"/>
    <property type="match status" value="1"/>
</dbReference>
<evidence type="ECO:0000259" key="7">
    <source>
        <dbReference type="PROSITE" id="PS50003"/>
    </source>
</evidence>
<dbReference type="GO" id="GO:0005829">
    <property type="term" value="C:cytosol"/>
    <property type="evidence" value="ECO:0007669"/>
    <property type="project" value="TreeGrafter"/>
</dbReference>
<dbReference type="Gene3D" id="2.30.29.30">
    <property type="entry name" value="Pleckstrin-homology domain (PH domain)/Phosphotyrosine-binding domain (PTB)"/>
    <property type="match status" value="1"/>
</dbReference>
<feature type="region of interest" description="Disordered" evidence="6">
    <location>
        <begin position="1"/>
        <end position="33"/>
    </location>
</feature>
<accession>A0A915P6N8</accession>
<dbReference type="GO" id="GO:0032934">
    <property type="term" value="F:sterol binding"/>
    <property type="evidence" value="ECO:0007669"/>
    <property type="project" value="TreeGrafter"/>
</dbReference>
<keyword evidence="9" id="KW-1185">Reference proteome</keyword>
<feature type="compositionally biased region" description="Low complexity" evidence="6">
    <location>
        <begin position="16"/>
        <end position="25"/>
    </location>
</feature>
<reference evidence="10" key="1">
    <citation type="submission" date="2022-11" db="UniProtKB">
        <authorList>
            <consortium name="WormBaseParasite"/>
        </authorList>
    </citation>
    <scope>IDENTIFICATION</scope>
</reference>
<dbReference type="AlphaFoldDB" id="A0A915P6N8"/>
<keyword evidence="4" id="KW-0862">Zinc</keyword>
<evidence type="ECO:0000256" key="3">
    <source>
        <dbReference type="ARBA" id="ARBA00023121"/>
    </source>
</evidence>
<feature type="compositionally biased region" description="Basic and acidic residues" evidence="6">
    <location>
        <begin position="322"/>
        <end position="340"/>
    </location>
</feature>
<evidence type="ECO:0000256" key="5">
    <source>
        <dbReference type="SAM" id="Coils"/>
    </source>
</evidence>
<dbReference type="InterPro" id="IPR013087">
    <property type="entry name" value="Znf_C2H2_type"/>
</dbReference>
<organism evidence="9 10">
    <name type="scientific">Meloidogyne floridensis</name>
    <dbReference type="NCBI Taxonomy" id="298350"/>
    <lineage>
        <taxon>Eukaryota</taxon>
        <taxon>Metazoa</taxon>
        <taxon>Ecdysozoa</taxon>
        <taxon>Nematoda</taxon>
        <taxon>Chromadorea</taxon>
        <taxon>Rhabditida</taxon>
        <taxon>Tylenchina</taxon>
        <taxon>Tylenchomorpha</taxon>
        <taxon>Tylenchoidea</taxon>
        <taxon>Meloidogynidae</taxon>
        <taxon>Meloidogyninae</taxon>
        <taxon>Meloidogyne</taxon>
    </lineage>
</organism>
<feature type="region of interest" description="Disordered" evidence="6">
    <location>
        <begin position="276"/>
        <end position="355"/>
    </location>
</feature>
<dbReference type="GO" id="GO:0008270">
    <property type="term" value="F:zinc ion binding"/>
    <property type="evidence" value="ECO:0007669"/>
    <property type="project" value="UniProtKB-KW"/>
</dbReference>
<keyword evidence="4" id="KW-0479">Metal-binding</keyword>
<dbReference type="InterPro" id="IPR000648">
    <property type="entry name" value="Oxysterol-bd"/>
</dbReference>
<evidence type="ECO:0000259" key="8">
    <source>
        <dbReference type="PROSITE" id="PS50157"/>
    </source>
</evidence>
<feature type="compositionally biased region" description="Basic and acidic residues" evidence="6">
    <location>
        <begin position="728"/>
        <end position="749"/>
    </location>
</feature>
<evidence type="ECO:0000256" key="6">
    <source>
        <dbReference type="SAM" id="MobiDB-lite"/>
    </source>
</evidence>
<feature type="compositionally biased region" description="Gly residues" evidence="6">
    <location>
        <begin position="341"/>
        <end position="351"/>
    </location>
</feature>
<feature type="region of interest" description="Disordered" evidence="6">
    <location>
        <begin position="721"/>
        <end position="757"/>
    </location>
</feature>
<dbReference type="Proteomes" id="UP000887560">
    <property type="component" value="Unplaced"/>
</dbReference>
<name>A0A915P6N8_9BILA</name>
<keyword evidence="1" id="KW-0813">Transport</keyword>
<keyword evidence="5" id="KW-0175">Coiled coil</keyword>
<evidence type="ECO:0000256" key="1">
    <source>
        <dbReference type="ARBA" id="ARBA00022448"/>
    </source>
</evidence>
<sequence length="757" mass="85450">MPKRGSSFYLTETKNSSDSSSNGNGLKTGKNSANKNQNIEFSGLLYKWTNYVKGYRKRWFLIDSMGNLKYYRNSSDVNGPSRGSIKMEEASVRSDQHDGLNMVITVPFSPNLHLRAINDLDRSKWLKALENAKHFAIKRVSSLEDDENETEKLLSKTLELKEYPLGDFEGMNKELNELAAKFSNELEGFLHFAVGHLNAADAKKCVAKANSVKILRDGTLKLTDQLLTKYKKECESLCRLAHSQNEKHQELQRQYEILARQHQQLEGEALRLSARVADESSKNTGGSLSYMTALGGPTPPLLKNQAEEEEEDQFQDATDTLPEEKNNKFDFFEENSERGGSEGNGGGGGGWSEKSSSFCFDEEEIEMINKGGTVAVNNSSITKNKLNEVVGNSSLKSQNNNLDLSKCNKMSSNTKNQKTVWNPGLDNSNNEINRQKDISKEYLNSLKSPSSSNFSSSPSSSSSVSISPRFAFIAATEQYFRLQQNNQINQLKQQQTQKQQTYSLPQLPPGILFRRPPPFFQSTSLPFPIPFIPPPNSFSETASNTNNLTTIPQPFIRPPPFLPFFPPFGGPLGNFANLAMTLAAKKQNEKSFTIVETLKEDKNNKEKIIKRRKSLINCKTRKRPFPSKLSFILNNNGNNGEITRTINDIDTQNDKLIRQEKEEIFNNSLPSTSNPIIELILKEENNKNNKNNNNYLNINFNTCAICGASFRLTSELIQHARSNHRQPNRYDRLEGPSIEEARKFNKERINGNNERRK</sequence>
<proteinExistence type="predicted"/>
<feature type="domain" description="PH" evidence="7">
    <location>
        <begin position="38"/>
        <end position="134"/>
    </location>
</feature>
<keyword evidence="4" id="KW-0863">Zinc-finger</keyword>
<dbReference type="SMART" id="SM00233">
    <property type="entry name" value="PH"/>
    <property type="match status" value="1"/>
</dbReference>
<dbReference type="InterPro" id="IPR001849">
    <property type="entry name" value="PH_domain"/>
</dbReference>
<evidence type="ECO:0000313" key="10">
    <source>
        <dbReference type="WBParaSite" id="scf7180000423537.g11237"/>
    </source>
</evidence>
<dbReference type="WBParaSite" id="scf7180000423537.g11237">
    <property type="protein sequence ID" value="scf7180000423537.g11237"/>
    <property type="gene ID" value="scf7180000423537.g11237"/>
</dbReference>
<dbReference type="PROSITE" id="PS50157">
    <property type="entry name" value="ZINC_FINGER_C2H2_2"/>
    <property type="match status" value="1"/>
</dbReference>
<dbReference type="PANTHER" id="PTHR10972:SF136">
    <property type="entry name" value="OXYSTEROL-BINDING PROTEIN 8"/>
    <property type="match status" value="1"/>
</dbReference>